<evidence type="ECO:0000256" key="5">
    <source>
        <dbReference type="ARBA" id="ARBA00023136"/>
    </source>
</evidence>
<comment type="similarity">
    <text evidence="2">Belongs to the multi antimicrobial extrusion (MATE) (TC 2.A.66.1) family.</text>
</comment>
<evidence type="ECO:0000313" key="8">
    <source>
        <dbReference type="Proteomes" id="UP000092321"/>
    </source>
</evidence>
<dbReference type="Proteomes" id="UP000092321">
    <property type="component" value="Unassembled WGS sequence"/>
</dbReference>
<feature type="transmembrane region" description="Helical" evidence="6">
    <location>
        <begin position="235"/>
        <end position="254"/>
    </location>
</feature>
<dbReference type="GO" id="GO:0015297">
    <property type="term" value="F:antiporter activity"/>
    <property type="evidence" value="ECO:0007669"/>
    <property type="project" value="InterPro"/>
</dbReference>
<keyword evidence="5 6" id="KW-0472">Membrane</keyword>
<feature type="transmembrane region" description="Helical" evidence="6">
    <location>
        <begin position="310"/>
        <end position="330"/>
    </location>
</feature>
<dbReference type="GO" id="GO:0016020">
    <property type="term" value="C:membrane"/>
    <property type="evidence" value="ECO:0007669"/>
    <property type="project" value="UniProtKB-SubCell"/>
</dbReference>
<comment type="subcellular location">
    <subcellularLocation>
        <location evidence="1">Membrane</location>
        <topology evidence="1">Multi-pass membrane protein</topology>
    </subcellularLocation>
</comment>
<feature type="transmembrane region" description="Helical" evidence="6">
    <location>
        <begin position="351"/>
        <end position="372"/>
    </location>
</feature>
<dbReference type="PANTHER" id="PTHR11206">
    <property type="entry name" value="MULTIDRUG RESISTANCE PROTEIN"/>
    <property type="match status" value="1"/>
</dbReference>
<feature type="transmembrane region" description="Helical" evidence="6">
    <location>
        <begin position="424"/>
        <end position="443"/>
    </location>
</feature>
<organism evidence="7 8">
    <name type="scientific">Hanseniaspora valbyensis NRRL Y-1626</name>
    <dbReference type="NCBI Taxonomy" id="766949"/>
    <lineage>
        <taxon>Eukaryota</taxon>
        <taxon>Fungi</taxon>
        <taxon>Dikarya</taxon>
        <taxon>Ascomycota</taxon>
        <taxon>Saccharomycotina</taxon>
        <taxon>Saccharomycetes</taxon>
        <taxon>Saccharomycodales</taxon>
        <taxon>Saccharomycodaceae</taxon>
        <taxon>Hanseniaspora</taxon>
    </lineage>
</organism>
<evidence type="ECO:0000256" key="3">
    <source>
        <dbReference type="ARBA" id="ARBA00022692"/>
    </source>
</evidence>
<feature type="transmembrane region" description="Helical" evidence="6">
    <location>
        <begin position="84"/>
        <end position="107"/>
    </location>
</feature>
<dbReference type="AlphaFoldDB" id="A0A1B7TFF7"/>
<dbReference type="InterPro" id="IPR002528">
    <property type="entry name" value="MATE_fam"/>
</dbReference>
<evidence type="ECO:0000256" key="6">
    <source>
        <dbReference type="SAM" id="Phobius"/>
    </source>
</evidence>
<accession>A0A1B7TFF7</accession>
<keyword evidence="3 6" id="KW-0812">Transmembrane</keyword>
<evidence type="ECO:0000256" key="1">
    <source>
        <dbReference type="ARBA" id="ARBA00004141"/>
    </source>
</evidence>
<sequence>MTDSSIIISETNDPLLISPNQGATFYGSVKQELGAEIDTEIDEKQVERFELKAISKNSFSLSITFLLQFFITTITIISTGKLGVVQLGGVSIANVTFQVSCCILIGMATSLDTLCPQAFGLKKYKNVWLFYAQCVVISFLVSIPLITIWCFSQKWLSFVVVDAEIIKYASTYLKIMSFSIPGYVFFECGKKILQAQEDFDTGRKLLFIGVPINIILNFSLVARIGFIGAPISAVITYNLIGLLVTLKTTTTPVFNEYKNCRIREYFTGWSTIISLAIPGIIMLEAEFFAFEVLTVLSAKFGNTALAAQSVAASLQSLIFQIPFSFGVAISNRLAYQIGRNDLVKCKIITKLALVKMATTLFLINCSIFLFLGKRLTLMFTSDPEVSRIATKILKIIAFNQLYDVFNIVSAGILRSQGRQRIGGFLNIFSYYIIGLPLGIILAFNTGLNIFGFWIGLGVGILILAILETYYVVKSDWVSIINSSKQLHGHIDIL</sequence>
<dbReference type="GO" id="GO:1990961">
    <property type="term" value="P:xenobiotic detoxification by transmembrane export across the plasma membrane"/>
    <property type="evidence" value="ECO:0007669"/>
    <property type="project" value="InterPro"/>
</dbReference>
<dbReference type="EMBL" id="LXPE01000008">
    <property type="protein sequence ID" value="OBA27489.1"/>
    <property type="molecule type" value="Genomic_DNA"/>
</dbReference>
<protein>
    <submittedName>
        <fullName evidence="7">MATE efflux family protein</fullName>
    </submittedName>
</protein>
<dbReference type="InterPro" id="IPR045069">
    <property type="entry name" value="MATE_euk"/>
</dbReference>
<keyword evidence="4 6" id="KW-1133">Transmembrane helix</keyword>
<feature type="transmembrane region" description="Helical" evidence="6">
    <location>
        <begin position="206"/>
        <end position="229"/>
    </location>
</feature>
<dbReference type="OrthoDB" id="2126698at2759"/>
<keyword evidence="8" id="KW-1185">Reference proteome</keyword>
<reference evidence="8" key="1">
    <citation type="journal article" date="2016" name="Proc. Natl. Acad. Sci. U.S.A.">
        <title>Comparative genomics of biotechnologically important yeasts.</title>
        <authorList>
            <person name="Riley R."/>
            <person name="Haridas S."/>
            <person name="Wolfe K.H."/>
            <person name="Lopes M.R."/>
            <person name="Hittinger C.T."/>
            <person name="Goeker M."/>
            <person name="Salamov A.A."/>
            <person name="Wisecaver J.H."/>
            <person name="Long T.M."/>
            <person name="Calvey C.H."/>
            <person name="Aerts A.L."/>
            <person name="Barry K.W."/>
            <person name="Choi C."/>
            <person name="Clum A."/>
            <person name="Coughlan A.Y."/>
            <person name="Deshpande S."/>
            <person name="Douglass A.P."/>
            <person name="Hanson S.J."/>
            <person name="Klenk H.-P."/>
            <person name="LaButti K.M."/>
            <person name="Lapidus A."/>
            <person name="Lindquist E.A."/>
            <person name="Lipzen A.M."/>
            <person name="Meier-Kolthoff J.P."/>
            <person name="Ohm R.A."/>
            <person name="Otillar R.P."/>
            <person name="Pangilinan J.L."/>
            <person name="Peng Y."/>
            <person name="Rokas A."/>
            <person name="Rosa C.A."/>
            <person name="Scheuner C."/>
            <person name="Sibirny A.A."/>
            <person name="Slot J.C."/>
            <person name="Stielow J.B."/>
            <person name="Sun H."/>
            <person name="Kurtzman C.P."/>
            <person name="Blackwell M."/>
            <person name="Grigoriev I.V."/>
            <person name="Jeffries T.W."/>
        </authorList>
    </citation>
    <scope>NUCLEOTIDE SEQUENCE [LARGE SCALE GENOMIC DNA]</scope>
    <source>
        <strain evidence="8">NRRL Y-1626</strain>
    </source>
</reference>
<feature type="transmembrane region" description="Helical" evidence="6">
    <location>
        <begin position="128"/>
        <end position="149"/>
    </location>
</feature>
<evidence type="ECO:0000313" key="7">
    <source>
        <dbReference type="EMBL" id="OBA27489.1"/>
    </source>
</evidence>
<name>A0A1B7TFF7_9ASCO</name>
<dbReference type="NCBIfam" id="TIGR00797">
    <property type="entry name" value="matE"/>
    <property type="match status" value="1"/>
</dbReference>
<evidence type="ECO:0000256" key="2">
    <source>
        <dbReference type="ARBA" id="ARBA00010199"/>
    </source>
</evidence>
<proteinExistence type="inferred from homology"/>
<feature type="transmembrane region" description="Helical" evidence="6">
    <location>
        <begin position="266"/>
        <end position="290"/>
    </location>
</feature>
<feature type="transmembrane region" description="Helical" evidence="6">
    <location>
        <begin position="392"/>
        <end position="412"/>
    </location>
</feature>
<comment type="caution">
    <text evidence="7">The sequence shown here is derived from an EMBL/GenBank/DDBJ whole genome shotgun (WGS) entry which is preliminary data.</text>
</comment>
<dbReference type="Pfam" id="PF01554">
    <property type="entry name" value="MatE"/>
    <property type="match status" value="2"/>
</dbReference>
<feature type="transmembrane region" description="Helical" evidence="6">
    <location>
        <begin position="58"/>
        <end position="78"/>
    </location>
</feature>
<dbReference type="GO" id="GO:0042910">
    <property type="term" value="F:xenobiotic transmembrane transporter activity"/>
    <property type="evidence" value="ECO:0007669"/>
    <property type="project" value="InterPro"/>
</dbReference>
<gene>
    <name evidence="7" type="ORF">HANVADRAFT_52240</name>
</gene>
<evidence type="ECO:0000256" key="4">
    <source>
        <dbReference type="ARBA" id="ARBA00022989"/>
    </source>
</evidence>
<feature type="transmembrane region" description="Helical" evidence="6">
    <location>
        <begin position="449"/>
        <end position="472"/>
    </location>
</feature>
<feature type="transmembrane region" description="Helical" evidence="6">
    <location>
        <begin position="169"/>
        <end position="186"/>
    </location>
</feature>
<dbReference type="CDD" id="cd13132">
    <property type="entry name" value="MATE_eukaryotic"/>
    <property type="match status" value="1"/>
</dbReference>